<accession>A0A0D7B4F6</accession>
<name>A0A0D7B4F6_9AGAR</name>
<dbReference type="Proteomes" id="UP000054007">
    <property type="component" value="Unassembled WGS sequence"/>
</dbReference>
<reference evidence="1 2" key="1">
    <citation type="journal article" date="2015" name="Fungal Genet. Biol.">
        <title>Evolution of novel wood decay mechanisms in Agaricales revealed by the genome sequences of Fistulina hepatica and Cylindrobasidium torrendii.</title>
        <authorList>
            <person name="Floudas D."/>
            <person name="Held B.W."/>
            <person name="Riley R."/>
            <person name="Nagy L.G."/>
            <person name="Koehler G."/>
            <person name="Ransdell A.S."/>
            <person name="Younus H."/>
            <person name="Chow J."/>
            <person name="Chiniquy J."/>
            <person name="Lipzen A."/>
            <person name="Tritt A."/>
            <person name="Sun H."/>
            <person name="Haridas S."/>
            <person name="LaButti K."/>
            <person name="Ohm R.A."/>
            <person name="Kues U."/>
            <person name="Blanchette R.A."/>
            <person name="Grigoriev I.V."/>
            <person name="Minto R.E."/>
            <person name="Hibbett D.S."/>
        </authorList>
    </citation>
    <scope>NUCLEOTIDE SEQUENCE [LARGE SCALE GENOMIC DNA]</scope>
    <source>
        <strain evidence="1 2">FP15055 ss-10</strain>
    </source>
</reference>
<dbReference type="AlphaFoldDB" id="A0A0D7B4F6"/>
<keyword evidence="2" id="KW-1185">Reference proteome</keyword>
<evidence type="ECO:0008006" key="3">
    <source>
        <dbReference type="Google" id="ProtNLM"/>
    </source>
</evidence>
<dbReference type="EMBL" id="KN880604">
    <property type="protein sequence ID" value="KIY65095.1"/>
    <property type="molecule type" value="Genomic_DNA"/>
</dbReference>
<gene>
    <name evidence="1" type="ORF">CYLTODRAFT_74852</name>
</gene>
<protein>
    <recommendedName>
        <fullName evidence="3">F-box domain-containing protein</fullName>
    </recommendedName>
</protein>
<proteinExistence type="predicted"/>
<sequence length="375" mass="42514">MSIRVEGVEVASRFELYTHLPPELRAKISKLALDDIICKVKADRRNRNTRASLSSILYAFATTLDVDVIRHIVLETVRFRDSDNLYACLRKIPKTPGLATAITQLKLYGTNMTTTVDWDLMAIARRYMHRLTTLKLTGVVLDTSRTRDIVTGLALIVLERCQFTNTVLFEIMSCVQSIVCKDNRITLNTENVDRPLSKSFDLIEVEAKSPRERCVYRQILAVVQSVKKLRVSGIGRGWIIDSWEAVDVLVCKYGMPAKFNAPVSLSKLILATTLASIDTAIDVLAHDCSSYLIVKIELPDKFVEVDKLLELWRTLDRCKCAITVRVEFCMYGVRRISPYPEDMGHIFETLRRSNSVYGGSILCPRALISVARRYI</sequence>
<evidence type="ECO:0000313" key="1">
    <source>
        <dbReference type="EMBL" id="KIY65095.1"/>
    </source>
</evidence>
<evidence type="ECO:0000313" key="2">
    <source>
        <dbReference type="Proteomes" id="UP000054007"/>
    </source>
</evidence>
<organism evidence="1 2">
    <name type="scientific">Cylindrobasidium torrendii FP15055 ss-10</name>
    <dbReference type="NCBI Taxonomy" id="1314674"/>
    <lineage>
        <taxon>Eukaryota</taxon>
        <taxon>Fungi</taxon>
        <taxon>Dikarya</taxon>
        <taxon>Basidiomycota</taxon>
        <taxon>Agaricomycotina</taxon>
        <taxon>Agaricomycetes</taxon>
        <taxon>Agaricomycetidae</taxon>
        <taxon>Agaricales</taxon>
        <taxon>Marasmiineae</taxon>
        <taxon>Physalacriaceae</taxon>
        <taxon>Cylindrobasidium</taxon>
    </lineage>
</organism>